<evidence type="ECO:0000256" key="1">
    <source>
        <dbReference type="SAM" id="MobiDB-lite"/>
    </source>
</evidence>
<feature type="region of interest" description="Disordered" evidence="1">
    <location>
        <begin position="68"/>
        <end position="90"/>
    </location>
</feature>
<keyword evidence="3" id="KW-1185">Reference proteome</keyword>
<evidence type="ECO:0000313" key="3">
    <source>
        <dbReference type="Proteomes" id="UP001154282"/>
    </source>
</evidence>
<organism evidence="2 3">
    <name type="scientific">Linum tenue</name>
    <dbReference type="NCBI Taxonomy" id="586396"/>
    <lineage>
        <taxon>Eukaryota</taxon>
        <taxon>Viridiplantae</taxon>
        <taxon>Streptophyta</taxon>
        <taxon>Embryophyta</taxon>
        <taxon>Tracheophyta</taxon>
        <taxon>Spermatophyta</taxon>
        <taxon>Magnoliopsida</taxon>
        <taxon>eudicotyledons</taxon>
        <taxon>Gunneridae</taxon>
        <taxon>Pentapetalae</taxon>
        <taxon>rosids</taxon>
        <taxon>fabids</taxon>
        <taxon>Malpighiales</taxon>
        <taxon>Linaceae</taxon>
        <taxon>Linum</taxon>
    </lineage>
</organism>
<feature type="region of interest" description="Disordered" evidence="1">
    <location>
        <begin position="1"/>
        <end position="42"/>
    </location>
</feature>
<proteinExistence type="predicted"/>
<dbReference type="AlphaFoldDB" id="A0AAV0RLF9"/>
<name>A0AAV0RLF9_9ROSI</name>
<comment type="caution">
    <text evidence="2">The sequence shown here is derived from an EMBL/GenBank/DDBJ whole genome shotgun (WGS) entry which is preliminary data.</text>
</comment>
<dbReference type="EMBL" id="CAMGYJ010000011">
    <property type="protein sequence ID" value="CAI0558101.1"/>
    <property type="molecule type" value="Genomic_DNA"/>
</dbReference>
<accession>A0AAV0RLF9</accession>
<protein>
    <submittedName>
        <fullName evidence="2">Uncharacterized protein</fullName>
    </submittedName>
</protein>
<evidence type="ECO:0000313" key="2">
    <source>
        <dbReference type="EMBL" id="CAI0558101.1"/>
    </source>
</evidence>
<dbReference type="Proteomes" id="UP001154282">
    <property type="component" value="Unassembled WGS sequence"/>
</dbReference>
<reference evidence="2" key="1">
    <citation type="submission" date="2022-08" db="EMBL/GenBank/DDBJ databases">
        <authorList>
            <person name="Gutierrez-Valencia J."/>
        </authorList>
    </citation>
    <scope>NUCLEOTIDE SEQUENCE</scope>
</reference>
<gene>
    <name evidence="2" type="ORF">LITE_LOCUS48627</name>
</gene>
<feature type="non-terminal residue" evidence="2">
    <location>
        <position position="230"/>
    </location>
</feature>
<feature type="non-terminal residue" evidence="2">
    <location>
        <position position="1"/>
    </location>
</feature>
<sequence>SSALNPCQPPDDLKSSPAGKAGWAGEGRRETERRRQKGFPYLRSLLGPTISNEIGGCQDGDNDCDGEVRKLKINGSGGEQSSKETDPAGDQWWQCGKLNSRNMAADLEYCHLLALMHSRRSGTTLRTRASNHEIQSHLHSHRYYPVYHLGCLPLLWHCDILRRAAEAGGLLPNAMITNSDGSEENSLSLPVRVVANGCGIPCIDLRPVRSELSTAMEADLVLVPESIVEL</sequence>